<dbReference type="EMBL" id="CP001154">
    <property type="protein sequence ID" value="ACO74020.1"/>
    <property type="molecule type" value="Genomic_DNA"/>
</dbReference>
<organism evidence="1 2">
    <name type="scientific">Laribacter hongkongensis (strain HLHK9)</name>
    <dbReference type="NCBI Taxonomy" id="557598"/>
    <lineage>
        <taxon>Bacteria</taxon>
        <taxon>Pseudomonadati</taxon>
        <taxon>Pseudomonadota</taxon>
        <taxon>Betaproteobacteria</taxon>
        <taxon>Neisseriales</taxon>
        <taxon>Aquaspirillaceae</taxon>
        <taxon>Laribacter</taxon>
    </lineage>
</organism>
<dbReference type="KEGG" id="lhk:LHK_01028"/>
<evidence type="ECO:0000313" key="1">
    <source>
        <dbReference type="EMBL" id="ACO74020.1"/>
    </source>
</evidence>
<proteinExistence type="predicted"/>
<gene>
    <name evidence="1" type="ordered locus">LHK_01028</name>
</gene>
<reference evidence="1 2" key="1">
    <citation type="journal article" date="2009" name="PLoS Genet.">
        <title>The complete genome and proteome of Laribacter hongkongensis reveal potential mechanisms for adaptations to different temperatures and habitats.</title>
        <authorList>
            <person name="Woo P.C."/>
            <person name="Lau S.K."/>
            <person name="Tse H."/>
            <person name="Teng J.L."/>
            <person name="Curreem S.O."/>
            <person name="Tsang A.K."/>
            <person name="Fan R.Y."/>
            <person name="Wong G.K."/>
            <person name="Huang Y."/>
            <person name="Loman N.J."/>
            <person name="Snyder L.A."/>
            <person name="Cai J.J."/>
            <person name="Huang J.D."/>
            <person name="Mak W."/>
            <person name="Pallen M.J."/>
            <person name="Lok S."/>
            <person name="Yuen K.Y."/>
        </authorList>
    </citation>
    <scope>NUCLEOTIDE SEQUENCE [LARGE SCALE GENOMIC DNA]</scope>
    <source>
        <strain evidence="1 2">HLHK9</strain>
    </source>
</reference>
<sequence>MVSVCHGNDLSGSRTEGRQNHVCIIPMNHNTTLKCQTYKHHIHQPKQRIPYRKCH</sequence>
<dbReference type="HOGENOM" id="CLU_3026692_0_0_4"/>
<accession>C1D5Y9</accession>
<dbReference type="Proteomes" id="UP000002010">
    <property type="component" value="Chromosome"/>
</dbReference>
<keyword evidence="2" id="KW-1185">Reference proteome</keyword>
<evidence type="ECO:0000313" key="2">
    <source>
        <dbReference type="Proteomes" id="UP000002010"/>
    </source>
</evidence>
<protein>
    <submittedName>
        <fullName evidence="1">Uncharacterized protein</fullName>
    </submittedName>
</protein>
<dbReference type="AlphaFoldDB" id="C1D5Y9"/>
<name>C1D5Y9_LARHH</name>
<dbReference type="STRING" id="557598.LHK_01028"/>